<dbReference type="Pfam" id="PF25125">
    <property type="entry name" value="DUF7817"/>
    <property type="match status" value="1"/>
</dbReference>
<dbReference type="SMART" id="SM00463">
    <property type="entry name" value="SMR"/>
    <property type="match status" value="1"/>
</dbReference>
<dbReference type="SUPFAM" id="SSF52540">
    <property type="entry name" value="P-loop containing nucleoside triphosphate hydrolases"/>
    <property type="match status" value="1"/>
</dbReference>
<dbReference type="SUPFAM" id="SSF160443">
    <property type="entry name" value="SMR domain-like"/>
    <property type="match status" value="1"/>
</dbReference>
<feature type="compositionally biased region" description="Low complexity" evidence="1">
    <location>
        <begin position="1261"/>
        <end position="1275"/>
    </location>
</feature>
<evidence type="ECO:0000313" key="4">
    <source>
        <dbReference type="EMBL" id="KAF3687648.1"/>
    </source>
</evidence>
<dbReference type="SMART" id="SM01162">
    <property type="entry name" value="DUF1771"/>
    <property type="match status" value="1"/>
</dbReference>
<dbReference type="Proteomes" id="UP000503349">
    <property type="component" value="Chromosome 3"/>
</dbReference>
<gene>
    <name evidence="4" type="ORF">EXN66_Car003320</name>
</gene>
<dbReference type="PROSITE" id="PS50828">
    <property type="entry name" value="SMR"/>
    <property type="match status" value="1"/>
</dbReference>
<feature type="compositionally biased region" description="Basic and acidic residues" evidence="1">
    <location>
        <begin position="696"/>
        <end position="711"/>
    </location>
</feature>
<reference evidence="4 5" key="1">
    <citation type="submission" date="2019-02" db="EMBL/GenBank/DDBJ databases">
        <title>Opniocepnalus argus genome.</title>
        <authorList>
            <person name="Zhou C."/>
            <person name="Xiao S."/>
        </authorList>
    </citation>
    <scope>NUCLEOTIDE SEQUENCE [LARGE SCALE GENOMIC DNA]</scope>
    <source>
        <strain evidence="4">OARG1902GOOAL</strain>
        <tissue evidence="4">Muscle</tissue>
    </source>
</reference>
<dbReference type="Pfam" id="PF25124">
    <property type="entry name" value="DUF7816"/>
    <property type="match status" value="1"/>
</dbReference>
<keyword evidence="5" id="KW-1185">Reference proteome</keyword>
<dbReference type="InterPro" id="IPR056719">
    <property type="entry name" value="DUF7817"/>
</dbReference>
<dbReference type="InterPro" id="IPR013899">
    <property type="entry name" value="DUF1771"/>
</dbReference>
<dbReference type="Gene3D" id="1.10.8.10">
    <property type="entry name" value="DNA helicase RuvA subunit, C-terminal domain"/>
    <property type="match status" value="1"/>
</dbReference>
<feature type="region of interest" description="Disordered" evidence="1">
    <location>
        <begin position="1607"/>
        <end position="1639"/>
    </location>
</feature>
<dbReference type="InterPro" id="IPR056718">
    <property type="entry name" value="DUF7816"/>
</dbReference>
<reference evidence="5" key="2">
    <citation type="submission" date="2019-02" db="EMBL/GenBank/DDBJ databases">
        <title>Opniocepnalus argus Var Kimnra genome.</title>
        <authorList>
            <person name="Zhou C."/>
            <person name="Xiao S."/>
        </authorList>
    </citation>
    <scope>NUCLEOTIDE SEQUENCE [LARGE SCALE GENOMIC DNA]</scope>
</reference>
<evidence type="ECO:0000259" key="3">
    <source>
        <dbReference type="PROSITE" id="PS51140"/>
    </source>
</evidence>
<proteinExistence type="predicted"/>
<dbReference type="Pfam" id="PF08590">
    <property type="entry name" value="DUF1771"/>
    <property type="match status" value="1"/>
</dbReference>
<organism evidence="4 5">
    <name type="scientific">Channa argus</name>
    <name type="common">Northern snakehead</name>
    <name type="synonym">Ophicephalus argus</name>
    <dbReference type="NCBI Taxonomy" id="215402"/>
    <lineage>
        <taxon>Eukaryota</taxon>
        <taxon>Metazoa</taxon>
        <taxon>Chordata</taxon>
        <taxon>Craniata</taxon>
        <taxon>Vertebrata</taxon>
        <taxon>Euteleostomi</taxon>
        <taxon>Actinopterygii</taxon>
        <taxon>Neopterygii</taxon>
        <taxon>Teleostei</taxon>
        <taxon>Neoteleostei</taxon>
        <taxon>Acanthomorphata</taxon>
        <taxon>Anabantaria</taxon>
        <taxon>Anabantiformes</taxon>
        <taxon>Channoidei</taxon>
        <taxon>Channidae</taxon>
        <taxon>Channa</taxon>
    </lineage>
</organism>
<dbReference type="CDD" id="cd14279">
    <property type="entry name" value="CUE"/>
    <property type="match status" value="1"/>
</dbReference>
<dbReference type="SMART" id="SM00546">
    <property type="entry name" value="CUE"/>
    <property type="match status" value="2"/>
</dbReference>
<evidence type="ECO:0000259" key="2">
    <source>
        <dbReference type="PROSITE" id="PS50828"/>
    </source>
</evidence>
<dbReference type="PANTHER" id="PTHR46535:SF1">
    <property type="entry name" value="NEDD4-BINDING PROTEIN 2"/>
    <property type="match status" value="1"/>
</dbReference>
<evidence type="ECO:0000313" key="5">
    <source>
        <dbReference type="Proteomes" id="UP000503349"/>
    </source>
</evidence>
<evidence type="ECO:0000256" key="1">
    <source>
        <dbReference type="SAM" id="MobiDB-lite"/>
    </source>
</evidence>
<dbReference type="Gene3D" id="3.40.50.300">
    <property type="entry name" value="P-loop containing nucleotide triphosphate hydrolases"/>
    <property type="match status" value="1"/>
</dbReference>
<dbReference type="CDD" id="cd14365">
    <property type="entry name" value="CUE_N4BP2"/>
    <property type="match status" value="1"/>
</dbReference>
<feature type="compositionally biased region" description="Basic and acidic residues" evidence="1">
    <location>
        <begin position="756"/>
        <end position="768"/>
    </location>
</feature>
<dbReference type="InterPro" id="IPR002625">
    <property type="entry name" value="Smr_dom"/>
</dbReference>
<dbReference type="PANTHER" id="PTHR46535">
    <property type="entry name" value="NEDD4-BINDING PROTEIN 2"/>
    <property type="match status" value="1"/>
</dbReference>
<dbReference type="InterPro" id="IPR052772">
    <property type="entry name" value="Endo/PolyKinase_Domain-Protein"/>
</dbReference>
<feature type="compositionally biased region" description="Basic residues" evidence="1">
    <location>
        <begin position="1610"/>
        <end position="1621"/>
    </location>
</feature>
<dbReference type="InterPro" id="IPR041801">
    <property type="entry name" value="N4BP2_CUE"/>
</dbReference>
<dbReference type="InterPro" id="IPR027417">
    <property type="entry name" value="P-loop_NTPase"/>
</dbReference>
<feature type="compositionally biased region" description="Polar residues" evidence="1">
    <location>
        <begin position="1235"/>
        <end position="1245"/>
    </location>
</feature>
<feature type="domain" description="CUE" evidence="3">
    <location>
        <begin position="49"/>
        <end position="92"/>
    </location>
</feature>
<feature type="region of interest" description="Disordered" evidence="1">
    <location>
        <begin position="119"/>
        <end position="140"/>
    </location>
</feature>
<dbReference type="InterPro" id="IPR036063">
    <property type="entry name" value="Smr_dom_sf"/>
</dbReference>
<dbReference type="Pfam" id="PF13671">
    <property type="entry name" value="AAA_33"/>
    <property type="match status" value="1"/>
</dbReference>
<dbReference type="GO" id="GO:0004519">
    <property type="term" value="F:endonuclease activity"/>
    <property type="evidence" value="ECO:0007669"/>
    <property type="project" value="TreeGrafter"/>
</dbReference>
<dbReference type="Pfam" id="PF25126">
    <property type="entry name" value="DUF7818"/>
    <property type="match status" value="1"/>
</dbReference>
<protein>
    <submittedName>
        <fullName evidence="4">NEDD4-binding protein 2</fullName>
    </submittedName>
</protein>
<dbReference type="EMBL" id="CM015714">
    <property type="protein sequence ID" value="KAF3687648.1"/>
    <property type="molecule type" value="Genomic_DNA"/>
</dbReference>
<sequence>MPRRKKNGQSPARVPGGPSDEDSLGYTSGYRIPQRHNVTMANNFPSSVDKDTIVKSMVEMFSHLDPEVIYVVLSEWDFKVENAMDSLLELSVAAEVAAPIPSPISGFERTAAALLRPYKFPEPRSNPDSSKPFQQPSSPPFTNLLTDELDLLVDQELETLTAQQNFKDEPTSSQSLSSCASLSFYPPLAFQQQVLPELLQSSIEPRLKGPPAEQQHMAEPASPLDKLSTWEDKNSEGQHLVVDFTHLMAETSENELKPPLDLAASGRPSAFQVYKKQDPVPACESEEVRVMQSEAIEGGARSKVNMLNQESLGSMSTPWNLQAPEFSPQIHGNEVPSFITPVAQHPSNWPSQLRHASSVSKAPLKPSATIPKSWAVPAALHPPTQHNRLHLEGRLLVLLRGAPGSGKSTMARELLAHNPGGVILSTDDYFTCNGEYWFKPTALEEAHEWNHKRAKEAFEKGTNPIIIDNTNMQGWEMKPYVAQALKHGYKVLFREPDTAWKNKPRELARRTSHNVPVETIRRMLTGYERFVTVHSIMGSQMPESKKRLLLENRISKPISSQTPCPDLVGQPGLIEGYKNSHPQLFSSLPDVSSIGCSGEIGMVADSTNKSTESLNFQPTERPMENPEISDGDDDMNLGDLDPQLDAQLELNQSVGGQRIPDCIVESVMNEDQRADERPVAFSESIGQRVRRVRPSRMELTDLLKDTNQSERKAKKKEKTNKETRRDQLMRYEEENGMQNILNFEGDWPSQGSLEQRQVRRTERQKEGNGEEGNGVYQESNENKTKEQSTPNITEFQKLCDLIHTGVAVIQTSSSCSSSPSQSFREILEEEEEAGGRFEELHCGYNSEERVQNINSIGQSRSELPDCVLDWKSTIDNQEKHNKKWSTTGWNVSDIVRETAEDLEATKGMNPLSGLTVDSLVGDSKVCCDEVVSHSIKDNVVTEPGGGGHTDVGTNNCTEDGRDNRMEFDTSLISYMCEGSQERKQRHSRRSGKHCKLALTFTQNCPGSSLNNLECPSTTAQNRDISQNTSKIDFEPNFTTSNSSLDLFVQSKSEANLQPHPLVDTGCFTQTEPHDFALLWRLNHPDSPDNTVITVCSPSSDFKILSGDSSRFMPELSSDISTLVAVQPSGHKEIPYRVVFEKGTQVEEKELGAAEDRLESLRILSLHFRLVGFDTLEDLYDKCHHDLEWTTNLLLDSGERFFRHEDGKEEKEVEGCATGKDDQKISSLFEDYGEASETSVCTNEDLQQGGPAGFEEGAQEPTSGTNSESHESSTNTDLPHFEGVAAPIRNKDHPDTTLHAEKLPQVTQPEARIETENKVISELDLEGGVWGWNIDDGVEIEESRVGDKISSMDNVHRLLQAELEEIGGEEKQRKEERTDRRAMEEMRNKHLDIQSLELKLPTELALQLTELFGPVGVDPGTCSGDDYEVQMDLNLAKLLHHKWKETIQERQRQAILSFHLLKESSVHWGECEEAKPGPQKYTQTTQFLISTDSYASQDSQAEAQSQLPFMDHWNVSRPHVSLRDIMKEEQALQENVEMIRHVRADLNQRDGATKLKENQLYSLFPTIDRHFLQDIFRDNNYNLMQTELFLRSLLDEEIVKTVVAPEVPRSSQHRAASKGREKKHQEPVVSSYQDTEDPEYDDFRAEASLQRTRQIENFTKAAEAYKQGRKEVASFYAQQGHLHGQRMREANHRAAAQIFERVNSSLLPNNILDLHGLHVDEALEHLAQVLQDKTTDCEQGLCRPQLSVITGRGNHSQGGLARIRPAVIDYLTNRHYRFTEPKPGLMLVSLK</sequence>
<feature type="domain" description="Smr" evidence="2">
    <location>
        <begin position="1711"/>
        <end position="1790"/>
    </location>
</feature>
<dbReference type="InterPro" id="IPR009060">
    <property type="entry name" value="UBA-like_sf"/>
</dbReference>
<dbReference type="Gene3D" id="3.30.1370.110">
    <property type="match status" value="1"/>
</dbReference>
<feature type="region of interest" description="Disordered" evidence="1">
    <location>
        <begin position="938"/>
        <end position="962"/>
    </location>
</feature>
<feature type="compositionally biased region" description="Low complexity" evidence="1">
    <location>
        <begin position="129"/>
        <end position="140"/>
    </location>
</feature>
<dbReference type="GO" id="GO:0043130">
    <property type="term" value="F:ubiquitin binding"/>
    <property type="evidence" value="ECO:0007669"/>
    <property type="project" value="InterPro"/>
</dbReference>
<dbReference type="SUPFAM" id="SSF46934">
    <property type="entry name" value="UBA-like"/>
    <property type="match status" value="1"/>
</dbReference>
<dbReference type="Pfam" id="PF01713">
    <property type="entry name" value="Smr"/>
    <property type="match status" value="1"/>
</dbReference>
<feature type="region of interest" description="Disordered" evidence="1">
    <location>
        <begin position="1"/>
        <end position="29"/>
    </location>
</feature>
<name>A0A6G1PC88_CHAAH</name>
<feature type="region of interest" description="Disordered" evidence="1">
    <location>
        <begin position="1235"/>
        <end position="1279"/>
    </location>
</feature>
<dbReference type="InterPro" id="IPR056720">
    <property type="entry name" value="DUF7818"/>
</dbReference>
<feature type="region of interest" description="Disordered" evidence="1">
    <location>
        <begin position="696"/>
        <end position="726"/>
    </location>
</feature>
<dbReference type="PROSITE" id="PS51140">
    <property type="entry name" value="CUE"/>
    <property type="match status" value="1"/>
</dbReference>
<feature type="region of interest" description="Disordered" evidence="1">
    <location>
        <begin position="743"/>
        <end position="788"/>
    </location>
</feature>
<accession>A0A6G1PC88</accession>
<dbReference type="InterPro" id="IPR003892">
    <property type="entry name" value="CUE"/>
</dbReference>
<dbReference type="GO" id="GO:0005634">
    <property type="term" value="C:nucleus"/>
    <property type="evidence" value="ECO:0007669"/>
    <property type="project" value="TreeGrafter"/>
</dbReference>